<accession>A0A0E9V7Z9</accession>
<dbReference type="EMBL" id="GBXM01034987">
    <property type="protein sequence ID" value="JAH73590.1"/>
    <property type="molecule type" value="Transcribed_RNA"/>
</dbReference>
<evidence type="ECO:0000313" key="1">
    <source>
        <dbReference type="EMBL" id="JAH73590.1"/>
    </source>
</evidence>
<dbReference type="AlphaFoldDB" id="A0A0E9V7Z9"/>
<protein>
    <submittedName>
        <fullName evidence="1">Uncharacterized protein</fullName>
    </submittedName>
</protein>
<proteinExistence type="predicted"/>
<name>A0A0E9V7Z9_ANGAN</name>
<reference evidence="1" key="1">
    <citation type="submission" date="2014-11" db="EMBL/GenBank/DDBJ databases">
        <authorList>
            <person name="Amaro Gonzalez C."/>
        </authorList>
    </citation>
    <scope>NUCLEOTIDE SEQUENCE</scope>
</reference>
<sequence length="36" mass="3963">MKPACHLLAPGSKVQSSMQHMPHLSGWDYRCVPVAV</sequence>
<organism evidence="1">
    <name type="scientific">Anguilla anguilla</name>
    <name type="common">European freshwater eel</name>
    <name type="synonym">Muraena anguilla</name>
    <dbReference type="NCBI Taxonomy" id="7936"/>
    <lineage>
        <taxon>Eukaryota</taxon>
        <taxon>Metazoa</taxon>
        <taxon>Chordata</taxon>
        <taxon>Craniata</taxon>
        <taxon>Vertebrata</taxon>
        <taxon>Euteleostomi</taxon>
        <taxon>Actinopterygii</taxon>
        <taxon>Neopterygii</taxon>
        <taxon>Teleostei</taxon>
        <taxon>Anguilliformes</taxon>
        <taxon>Anguillidae</taxon>
        <taxon>Anguilla</taxon>
    </lineage>
</organism>
<reference evidence="1" key="2">
    <citation type="journal article" date="2015" name="Fish Shellfish Immunol.">
        <title>Early steps in the European eel (Anguilla anguilla)-Vibrio vulnificus interaction in the gills: Role of the RtxA13 toxin.</title>
        <authorList>
            <person name="Callol A."/>
            <person name="Pajuelo D."/>
            <person name="Ebbesson L."/>
            <person name="Teles M."/>
            <person name="MacKenzie S."/>
            <person name="Amaro C."/>
        </authorList>
    </citation>
    <scope>NUCLEOTIDE SEQUENCE</scope>
</reference>